<comment type="caution">
    <text evidence="2">The sequence shown here is derived from an EMBL/GenBank/DDBJ whole genome shotgun (WGS) entry which is preliminary data.</text>
</comment>
<protein>
    <submittedName>
        <fullName evidence="2">Uncharacterized protein</fullName>
    </submittedName>
</protein>
<sequence>MKDMNTSLWNWNSTYGFYQYCPMASIVSYSLVICASAWYLNNGSIEYHENSFLIIYSLGKFFKGAHSFGLASCCTPCVSNVSSLWLPSNVISWGPLMQIRTYPPLDDCQLWETLGSTISVSMKDMNTSLWNWNSTYGFYQYCPMASIVSYSLVICASAWYLNNGSIEYHENSFLIIYSLGKFFKGAHSFGLSSCCTPCVSNVSSLWSVLLS</sequence>
<keyword evidence="1" id="KW-0812">Transmembrane</keyword>
<evidence type="ECO:0000313" key="2">
    <source>
        <dbReference type="EMBL" id="GJT36485.1"/>
    </source>
</evidence>
<accession>A0ABQ5DB30</accession>
<evidence type="ECO:0000256" key="1">
    <source>
        <dbReference type="SAM" id="Phobius"/>
    </source>
</evidence>
<name>A0ABQ5DB30_9ASTR</name>
<evidence type="ECO:0000313" key="3">
    <source>
        <dbReference type="Proteomes" id="UP001151760"/>
    </source>
</evidence>
<feature type="transmembrane region" description="Helical" evidence="1">
    <location>
        <begin position="20"/>
        <end position="40"/>
    </location>
</feature>
<keyword evidence="1" id="KW-1133">Transmembrane helix</keyword>
<organism evidence="2 3">
    <name type="scientific">Tanacetum coccineum</name>
    <dbReference type="NCBI Taxonomy" id="301880"/>
    <lineage>
        <taxon>Eukaryota</taxon>
        <taxon>Viridiplantae</taxon>
        <taxon>Streptophyta</taxon>
        <taxon>Embryophyta</taxon>
        <taxon>Tracheophyta</taxon>
        <taxon>Spermatophyta</taxon>
        <taxon>Magnoliopsida</taxon>
        <taxon>eudicotyledons</taxon>
        <taxon>Gunneridae</taxon>
        <taxon>Pentapetalae</taxon>
        <taxon>asterids</taxon>
        <taxon>campanulids</taxon>
        <taxon>Asterales</taxon>
        <taxon>Asteraceae</taxon>
        <taxon>Asteroideae</taxon>
        <taxon>Anthemideae</taxon>
        <taxon>Anthemidinae</taxon>
        <taxon>Tanacetum</taxon>
    </lineage>
</organism>
<proteinExistence type="predicted"/>
<keyword evidence="3" id="KW-1185">Reference proteome</keyword>
<keyword evidence="1" id="KW-0472">Membrane</keyword>
<gene>
    <name evidence="2" type="ORF">Tco_0926904</name>
</gene>
<reference evidence="2" key="1">
    <citation type="journal article" date="2022" name="Int. J. Mol. Sci.">
        <title>Draft Genome of Tanacetum Coccineum: Genomic Comparison of Closely Related Tanacetum-Family Plants.</title>
        <authorList>
            <person name="Yamashiro T."/>
            <person name="Shiraishi A."/>
            <person name="Nakayama K."/>
            <person name="Satake H."/>
        </authorList>
    </citation>
    <scope>NUCLEOTIDE SEQUENCE</scope>
</reference>
<dbReference type="Proteomes" id="UP001151760">
    <property type="component" value="Unassembled WGS sequence"/>
</dbReference>
<reference evidence="2" key="2">
    <citation type="submission" date="2022-01" db="EMBL/GenBank/DDBJ databases">
        <authorList>
            <person name="Yamashiro T."/>
            <person name="Shiraishi A."/>
            <person name="Satake H."/>
            <person name="Nakayama K."/>
        </authorList>
    </citation>
    <scope>NUCLEOTIDE SEQUENCE</scope>
</reference>
<dbReference type="EMBL" id="BQNB010015141">
    <property type="protein sequence ID" value="GJT36485.1"/>
    <property type="molecule type" value="Genomic_DNA"/>
</dbReference>